<name>A0ABU7G345_9ALTE</name>
<evidence type="ECO:0000313" key="5">
    <source>
        <dbReference type="Proteomes" id="UP001310248"/>
    </source>
</evidence>
<comment type="caution">
    <text evidence="4">The sequence shown here is derived from an EMBL/GenBank/DDBJ whole genome shotgun (WGS) entry which is preliminary data.</text>
</comment>
<dbReference type="EMBL" id="JAYDYW010000006">
    <property type="protein sequence ID" value="MEE1673799.1"/>
    <property type="molecule type" value="Genomic_DNA"/>
</dbReference>
<dbReference type="SUPFAM" id="SSF49785">
    <property type="entry name" value="Galactose-binding domain-like"/>
    <property type="match status" value="1"/>
</dbReference>
<keyword evidence="1" id="KW-1133">Transmembrane helix</keyword>
<organism evidence="4 5">
    <name type="scientific">Agarivorans aestuarii</name>
    <dbReference type="NCBI Taxonomy" id="1563703"/>
    <lineage>
        <taxon>Bacteria</taxon>
        <taxon>Pseudomonadati</taxon>
        <taxon>Pseudomonadota</taxon>
        <taxon>Gammaproteobacteria</taxon>
        <taxon>Alteromonadales</taxon>
        <taxon>Alteromonadaceae</taxon>
        <taxon>Agarivorans</taxon>
    </lineage>
</organism>
<dbReference type="RefSeq" id="WP_329775044.1">
    <property type="nucleotide sequence ID" value="NZ_JAYDYW010000006.1"/>
</dbReference>
<gene>
    <name evidence="4" type="ORF">SNR37_003226</name>
</gene>
<dbReference type="Proteomes" id="UP001310248">
    <property type="component" value="Unassembled WGS sequence"/>
</dbReference>
<keyword evidence="1" id="KW-0812">Transmembrane</keyword>
<evidence type="ECO:0000313" key="4">
    <source>
        <dbReference type="EMBL" id="MEE1673799.1"/>
    </source>
</evidence>
<evidence type="ECO:0000259" key="3">
    <source>
        <dbReference type="Pfam" id="PF04862"/>
    </source>
</evidence>
<keyword evidence="2" id="KW-0732">Signal</keyword>
<keyword evidence="1" id="KW-0472">Membrane</keyword>
<reference evidence="4 5" key="2">
    <citation type="submission" date="2023-12" db="EMBL/GenBank/DDBJ databases">
        <authorList>
            <consortium name="Cladostephus spongiosus"/>
            <person name="Lorente B."/>
            <person name="Cabral C."/>
            <person name="Frias J."/>
            <person name="Faria J."/>
            <person name="Toubarro D."/>
        </authorList>
    </citation>
    <scope>NUCLEOTIDE SEQUENCE [LARGE SCALE GENOMIC DNA]</scope>
    <source>
        <strain evidence="4 5">ZMCS4</strain>
    </source>
</reference>
<accession>A0ABU7G345</accession>
<evidence type="ECO:0000256" key="1">
    <source>
        <dbReference type="SAM" id="Phobius"/>
    </source>
</evidence>
<proteinExistence type="predicted"/>
<feature type="domain" description="DUF642" evidence="3">
    <location>
        <begin position="20"/>
        <end position="178"/>
    </location>
</feature>
<sequence>MRTLLMLVCCLPLISQAGIISNGSFEQNDVRYGGWGYFSSNDVEGWQGHNIEIWDHLFNLEAAHGQQFIELNAHCSGKGSRACQAGNYHIYQDFVTEPGAQYRFGLAYRARTNKAEAFAVSIQDSSGNQVFEQLIGDHDKSTWQSFSGDFVATDSLSRLRFDSMINGSLGNLIDNVYVEAIPVSGFSAAVFSVSEPVTIVLLIFALALLIITRKPKE</sequence>
<dbReference type="Gene3D" id="2.60.120.260">
    <property type="entry name" value="Galactose-binding domain-like"/>
    <property type="match status" value="1"/>
</dbReference>
<reference evidence="5" key="1">
    <citation type="submission" date="2023-07" db="EMBL/GenBank/DDBJ databases">
        <title>Draft genome sequence of Agarivorans aestuarii strain ZMCS4, a CAZymes producing bacteria isolated from the marine brown algae Clodostephus spongiosus.</title>
        <authorList>
            <person name="Lorente B."/>
            <person name="Cabral C."/>
            <person name="Frias J."/>
            <person name="Faria J."/>
            <person name="Toubarro D."/>
        </authorList>
    </citation>
    <scope>NUCLEOTIDE SEQUENCE [LARGE SCALE GENOMIC DNA]</scope>
    <source>
        <strain evidence="5">ZMCS4</strain>
    </source>
</reference>
<evidence type="ECO:0000256" key="2">
    <source>
        <dbReference type="SAM" id="SignalP"/>
    </source>
</evidence>
<dbReference type="Pfam" id="PF04862">
    <property type="entry name" value="DUF642"/>
    <property type="match status" value="1"/>
</dbReference>
<dbReference type="InterPro" id="IPR006946">
    <property type="entry name" value="DGR2-like_dom"/>
</dbReference>
<protein>
    <submittedName>
        <fullName evidence="4">DUF642 domain-containing protein</fullName>
    </submittedName>
</protein>
<dbReference type="InterPro" id="IPR008979">
    <property type="entry name" value="Galactose-bd-like_sf"/>
</dbReference>
<keyword evidence="5" id="KW-1185">Reference proteome</keyword>
<feature type="signal peptide" evidence="2">
    <location>
        <begin position="1"/>
        <end position="17"/>
    </location>
</feature>
<feature type="transmembrane region" description="Helical" evidence="1">
    <location>
        <begin position="186"/>
        <end position="211"/>
    </location>
</feature>
<feature type="chain" id="PRO_5045765751" evidence="2">
    <location>
        <begin position="18"/>
        <end position="217"/>
    </location>
</feature>